<keyword evidence="2 11" id="KW-1003">Cell membrane</keyword>
<evidence type="ECO:0000256" key="9">
    <source>
        <dbReference type="ARBA" id="ARBA00023065"/>
    </source>
</evidence>
<keyword evidence="10 11" id="KW-0472">Membrane</keyword>
<evidence type="ECO:0000256" key="6">
    <source>
        <dbReference type="ARBA" id="ARBA00022840"/>
    </source>
</evidence>
<keyword evidence="1 11" id="KW-0813">Transport</keyword>
<evidence type="ECO:0000313" key="12">
    <source>
        <dbReference type="EMBL" id="BBH16562.1"/>
    </source>
</evidence>
<dbReference type="AlphaFoldDB" id="A0A3G9IDW7"/>
<keyword evidence="9 11" id="KW-0406">Ion transport</keyword>
<dbReference type="GO" id="GO:0005524">
    <property type="term" value="F:ATP binding"/>
    <property type="evidence" value="ECO:0007669"/>
    <property type="project" value="UniProtKB-UniRule"/>
</dbReference>
<dbReference type="PANTHER" id="PTHR30042">
    <property type="entry name" value="POTASSIUM-TRANSPORTING ATPASE C CHAIN"/>
    <property type="match status" value="1"/>
</dbReference>
<comment type="similarity">
    <text evidence="11">Belongs to the KdpC family.</text>
</comment>
<dbReference type="PANTHER" id="PTHR30042:SF2">
    <property type="entry name" value="POTASSIUM-TRANSPORTING ATPASE KDPC SUBUNIT"/>
    <property type="match status" value="1"/>
</dbReference>
<reference evidence="12 13" key="1">
    <citation type="submission" date="2018-11" db="EMBL/GenBank/DDBJ databases">
        <title>Complete genome sequence of Nocardioides baekrokdamisoli strain KCTC 39748.</title>
        <authorList>
            <person name="Kang S.W."/>
            <person name="Lee K.C."/>
            <person name="Kim K.K."/>
            <person name="Kim J.S."/>
            <person name="Kim D.S."/>
            <person name="Ko S.H."/>
            <person name="Yang S.H."/>
            <person name="Shin Y.K."/>
            <person name="Lee J.S."/>
        </authorList>
    </citation>
    <scope>NUCLEOTIDE SEQUENCE [LARGE SCALE GENOMIC DNA]</scope>
    <source>
        <strain evidence="12 13">KCTC 39748</strain>
    </source>
</reference>
<evidence type="ECO:0000256" key="3">
    <source>
        <dbReference type="ARBA" id="ARBA00022538"/>
    </source>
</evidence>
<sequence length="205" mass="21001">MKDLVSLFRFTLAGLRVLIVVTVVCGVAYPLAVTAAAQVAMPWRANGSLVTATGAHTTNPHNAVGSAVIGQPTTDPGLFYPRPSAAGSGYDMTATAGTNLGPNDPRLVAAIAKAKATIAKREGVSISQVPPDAATSSASGLDPDISPAYAAIQIPRVAKANGLTIPQVTELVATYTSGRTWGVLGEPHVNVLLLNIAVRDAATHR</sequence>
<protein>
    <recommendedName>
        <fullName evidence="11">Potassium-transporting ATPase KdpC subunit</fullName>
    </recommendedName>
    <alternativeName>
        <fullName evidence="11">ATP phosphohydrolase [potassium-transporting] C chain</fullName>
    </alternativeName>
    <alternativeName>
        <fullName evidence="11">Potassium-binding and translocating subunit C</fullName>
    </alternativeName>
    <alternativeName>
        <fullName evidence="11">Potassium-translocating ATPase C chain</fullName>
    </alternativeName>
</protein>
<dbReference type="HAMAP" id="MF_00276">
    <property type="entry name" value="KdpC"/>
    <property type="match status" value="1"/>
</dbReference>
<keyword evidence="3 11" id="KW-0633">Potassium transport</keyword>
<evidence type="ECO:0000256" key="5">
    <source>
        <dbReference type="ARBA" id="ARBA00022741"/>
    </source>
</evidence>
<keyword evidence="4 11" id="KW-0812">Transmembrane</keyword>
<dbReference type="GO" id="GO:0005886">
    <property type="term" value="C:plasma membrane"/>
    <property type="evidence" value="ECO:0007669"/>
    <property type="project" value="UniProtKB-SubCell"/>
</dbReference>
<evidence type="ECO:0000256" key="11">
    <source>
        <dbReference type="HAMAP-Rule" id="MF_00276"/>
    </source>
</evidence>
<dbReference type="OrthoDB" id="9788285at2"/>
<comment type="subcellular location">
    <subcellularLocation>
        <location evidence="11">Cell membrane</location>
        <topology evidence="11">Single-pass membrane protein</topology>
    </subcellularLocation>
</comment>
<keyword evidence="8 11" id="KW-1133">Transmembrane helix</keyword>
<dbReference type="KEGG" id="nbe:Back2_08490"/>
<feature type="transmembrane region" description="Helical" evidence="11">
    <location>
        <begin position="12"/>
        <end position="32"/>
    </location>
</feature>
<keyword evidence="7 11" id="KW-0630">Potassium</keyword>
<dbReference type="PIRSF" id="PIRSF001296">
    <property type="entry name" value="K_ATPase_KdpC"/>
    <property type="match status" value="1"/>
</dbReference>
<comment type="subunit">
    <text evidence="11">The system is composed of three essential subunits: KdpA, KdpB and KdpC.</text>
</comment>
<dbReference type="InterPro" id="IPR003820">
    <property type="entry name" value="KdpC"/>
</dbReference>
<dbReference type="NCBIfam" id="TIGR00681">
    <property type="entry name" value="kdpC"/>
    <property type="match status" value="1"/>
</dbReference>
<dbReference type="GO" id="GO:0008556">
    <property type="term" value="F:P-type potassium transmembrane transporter activity"/>
    <property type="evidence" value="ECO:0007669"/>
    <property type="project" value="InterPro"/>
</dbReference>
<name>A0A3G9IDW7_9ACTN</name>
<dbReference type="NCBIfam" id="NF001454">
    <property type="entry name" value="PRK00315.1"/>
    <property type="match status" value="1"/>
</dbReference>
<keyword evidence="6 11" id="KW-0067">ATP-binding</keyword>
<dbReference type="Pfam" id="PF02669">
    <property type="entry name" value="KdpC"/>
    <property type="match status" value="1"/>
</dbReference>
<gene>
    <name evidence="11 12" type="primary">kdpC</name>
    <name evidence="12" type="ORF">Back2_08490</name>
</gene>
<dbReference type="RefSeq" id="WP_125567049.1">
    <property type="nucleotide sequence ID" value="NZ_AP019307.1"/>
</dbReference>
<evidence type="ECO:0000256" key="2">
    <source>
        <dbReference type="ARBA" id="ARBA00022475"/>
    </source>
</evidence>
<dbReference type="EMBL" id="AP019307">
    <property type="protein sequence ID" value="BBH16562.1"/>
    <property type="molecule type" value="Genomic_DNA"/>
</dbReference>
<evidence type="ECO:0000313" key="13">
    <source>
        <dbReference type="Proteomes" id="UP000271573"/>
    </source>
</evidence>
<dbReference type="Proteomes" id="UP000271573">
    <property type="component" value="Chromosome"/>
</dbReference>
<evidence type="ECO:0000256" key="10">
    <source>
        <dbReference type="ARBA" id="ARBA00023136"/>
    </source>
</evidence>
<organism evidence="12 13">
    <name type="scientific">Nocardioides baekrokdamisoli</name>
    <dbReference type="NCBI Taxonomy" id="1804624"/>
    <lineage>
        <taxon>Bacteria</taxon>
        <taxon>Bacillati</taxon>
        <taxon>Actinomycetota</taxon>
        <taxon>Actinomycetes</taxon>
        <taxon>Propionibacteriales</taxon>
        <taxon>Nocardioidaceae</taxon>
        <taxon>Nocardioides</taxon>
    </lineage>
</organism>
<evidence type="ECO:0000256" key="1">
    <source>
        <dbReference type="ARBA" id="ARBA00022448"/>
    </source>
</evidence>
<keyword evidence="13" id="KW-1185">Reference proteome</keyword>
<accession>A0A3G9IDW7</accession>
<comment type="function">
    <text evidence="11">Part of the high-affinity ATP-driven potassium transport (or Kdp) system, which catalyzes the hydrolysis of ATP coupled with the electrogenic transport of potassium into the cytoplasm. This subunit acts as a catalytic chaperone that increases the ATP-binding affinity of the ATP-hydrolyzing subunit KdpB by the formation of a transient KdpB/KdpC/ATP ternary complex.</text>
</comment>
<evidence type="ECO:0000256" key="7">
    <source>
        <dbReference type="ARBA" id="ARBA00022958"/>
    </source>
</evidence>
<evidence type="ECO:0000256" key="8">
    <source>
        <dbReference type="ARBA" id="ARBA00022989"/>
    </source>
</evidence>
<evidence type="ECO:0000256" key="4">
    <source>
        <dbReference type="ARBA" id="ARBA00022692"/>
    </source>
</evidence>
<proteinExistence type="inferred from homology"/>
<keyword evidence="5 11" id="KW-0547">Nucleotide-binding</keyword>